<dbReference type="InterPro" id="IPR000073">
    <property type="entry name" value="AB_hydrolase_1"/>
</dbReference>
<comment type="pathway">
    <text evidence="3">Amino-acid degradation; L-tryptophan degradation via kynurenine pathway; L-kynurenine from L-tryptophan: step 2/2.</text>
</comment>
<dbReference type="InterPro" id="IPR029058">
    <property type="entry name" value="AB_hydrolase_fold"/>
</dbReference>
<feature type="active site" evidence="3">
    <location>
        <position position="222"/>
    </location>
</feature>
<dbReference type="EMBL" id="JAVFKD010000012">
    <property type="protein sequence ID" value="KAK5993253.1"/>
    <property type="molecule type" value="Genomic_DNA"/>
</dbReference>
<dbReference type="Gene3D" id="3.40.50.1820">
    <property type="entry name" value="alpha/beta hydrolase"/>
    <property type="match status" value="1"/>
</dbReference>
<comment type="subunit">
    <text evidence="3">Homodimer.</text>
</comment>
<comment type="caution">
    <text evidence="5">The sequence shown here is derived from an EMBL/GenBank/DDBJ whole genome shotgun (WGS) entry which is preliminary data.</text>
</comment>
<comment type="domain">
    <text evidence="3">The main chain amide nitrogen atoms of the second glycine and its adjacent residue in the HGGXW motif define the oxyanion hole, and stabilize the oxyanion that forms during the nucleophilic attack by the catalytic serine during substrate cleavage.</text>
</comment>
<dbReference type="InterPro" id="IPR027519">
    <property type="entry name" value="KFase_ver/fungi-typ"/>
</dbReference>
<evidence type="ECO:0000256" key="2">
    <source>
        <dbReference type="ARBA" id="ARBA00023079"/>
    </source>
</evidence>
<dbReference type="PANTHER" id="PTHR48081:SF33">
    <property type="entry name" value="KYNURENINE FORMAMIDASE"/>
    <property type="match status" value="1"/>
</dbReference>
<gene>
    <name evidence="5" type="ORF">PT974_06682</name>
</gene>
<evidence type="ECO:0000256" key="1">
    <source>
        <dbReference type="ARBA" id="ARBA00022801"/>
    </source>
</evidence>
<accession>A0ABR0SM55</accession>
<dbReference type="HAMAP" id="MF_03014">
    <property type="entry name" value="KFase"/>
    <property type="match status" value="1"/>
</dbReference>
<evidence type="ECO:0000259" key="4">
    <source>
        <dbReference type="Pfam" id="PF12697"/>
    </source>
</evidence>
<protein>
    <recommendedName>
        <fullName evidence="3">Kynurenine formamidase</fullName>
        <shortName evidence="3">KFA</shortName>
        <shortName evidence="3">KFase</shortName>
        <ecNumber evidence="3">3.5.1.9</ecNumber>
    </recommendedName>
    <alternativeName>
        <fullName evidence="3">Arylformamidase</fullName>
    </alternativeName>
    <alternativeName>
        <fullName evidence="3">N-formylkynurenine formamidase</fullName>
        <shortName evidence="3">FKF</shortName>
    </alternativeName>
</protein>
<dbReference type="SUPFAM" id="SSF53474">
    <property type="entry name" value="alpha/beta-Hydrolases"/>
    <property type="match status" value="1"/>
</dbReference>
<feature type="short sequence motif" description="HGGXW" evidence="3">
    <location>
        <begin position="48"/>
        <end position="52"/>
    </location>
</feature>
<comment type="similarity">
    <text evidence="3">Belongs to the kynurenine formamidase family.</text>
</comment>
<keyword evidence="6" id="KW-1185">Reference proteome</keyword>
<proteinExistence type="inferred from homology"/>
<comment type="catalytic activity">
    <reaction evidence="3">
        <text>N-formyl-L-kynurenine + H2O = L-kynurenine + formate + H(+)</text>
        <dbReference type="Rhea" id="RHEA:13009"/>
        <dbReference type="ChEBI" id="CHEBI:15377"/>
        <dbReference type="ChEBI" id="CHEBI:15378"/>
        <dbReference type="ChEBI" id="CHEBI:15740"/>
        <dbReference type="ChEBI" id="CHEBI:57959"/>
        <dbReference type="ChEBI" id="CHEBI:58629"/>
        <dbReference type="EC" id="3.5.1.9"/>
    </reaction>
</comment>
<dbReference type="InterPro" id="IPR050300">
    <property type="entry name" value="GDXG_lipolytic_enzyme"/>
</dbReference>
<organism evidence="5 6">
    <name type="scientific">Cladobotryum mycophilum</name>
    <dbReference type="NCBI Taxonomy" id="491253"/>
    <lineage>
        <taxon>Eukaryota</taxon>
        <taxon>Fungi</taxon>
        <taxon>Dikarya</taxon>
        <taxon>Ascomycota</taxon>
        <taxon>Pezizomycotina</taxon>
        <taxon>Sordariomycetes</taxon>
        <taxon>Hypocreomycetidae</taxon>
        <taxon>Hypocreales</taxon>
        <taxon>Hypocreaceae</taxon>
        <taxon>Cladobotryum</taxon>
    </lineage>
</organism>
<feature type="active site" description="Nucleophile" evidence="3">
    <location>
        <position position="130"/>
    </location>
</feature>
<evidence type="ECO:0000256" key="3">
    <source>
        <dbReference type="HAMAP-Rule" id="MF_03014"/>
    </source>
</evidence>
<reference evidence="5 6" key="1">
    <citation type="submission" date="2024-01" db="EMBL/GenBank/DDBJ databases">
        <title>Complete genome of Cladobotryum mycophilum ATHUM6906.</title>
        <authorList>
            <person name="Christinaki A.C."/>
            <person name="Myridakis A.I."/>
            <person name="Kouvelis V.N."/>
        </authorList>
    </citation>
    <scope>NUCLEOTIDE SEQUENCE [LARGE SCALE GENOMIC DNA]</scope>
    <source>
        <strain evidence="5 6">ATHUM6906</strain>
    </source>
</reference>
<dbReference type="PANTHER" id="PTHR48081">
    <property type="entry name" value="AB HYDROLASE SUPERFAMILY PROTEIN C4A8.06C"/>
    <property type="match status" value="1"/>
</dbReference>
<comment type="function">
    <text evidence="3">Catalyzes the hydrolysis of N-formyl-L-kynurenine to L-kynurenine, the second step in the kynurenine pathway of tryptophan degradation. Kynurenine may be further oxidized to nicotinic acid, NAD(H) and NADP(H). Required for elimination of toxic metabolites.</text>
</comment>
<dbReference type="Proteomes" id="UP001338125">
    <property type="component" value="Unassembled WGS sequence"/>
</dbReference>
<dbReference type="EC" id="3.5.1.9" evidence="3"/>
<evidence type="ECO:0000313" key="5">
    <source>
        <dbReference type="EMBL" id="KAK5993253.1"/>
    </source>
</evidence>
<keyword evidence="1 3" id="KW-0378">Hydrolase</keyword>
<sequence length="279" mass="30067">MASTSDIPSLEHTTHQYGEHSLQRVGVWQYASSELSAPLTGYWIVFIHGGGWRDPRNTLYDFVPSSVRGFASIDYRLSPHPDFPQDHTTTPATELRIAQHPDHLDDVRSALSFLNAEYSIGGEYVLVGHSAGATLAYQLFMGGASVPLPVPAAIIGIAGIYDLIGLCVRKEGYDSFIGGAFGADQSTWDAASPATFDGDFKTVLAANGSPPHLSILAASPEDTLIDMPETNLMAEKLAEDDVNLTIVRSLDGEHDSIWEDGSQIADLVIKALAQLQQQA</sequence>
<dbReference type="Pfam" id="PF12697">
    <property type="entry name" value="Abhydrolase_6"/>
    <property type="match status" value="1"/>
</dbReference>
<keyword evidence="2 3" id="KW-0823">Tryptophan catabolism</keyword>
<evidence type="ECO:0000313" key="6">
    <source>
        <dbReference type="Proteomes" id="UP001338125"/>
    </source>
</evidence>
<name>A0ABR0SM55_9HYPO</name>
<feature type="domain" description="AB hydrolase-1" evidence="4">
    <location>
        <begin position="44"/>
        <end position="234"/>
    </location>
</feature>
<feature type="active site" evidence="3">
    <location>
        <position position="254"/>
    </location>
</feature>